<dbReference type="AlphaFoldDB" id="A0A8H7T5S4"/>
<keyword evidence="2" id="KW-0560">Oxidoreductase</keyword>
<gene>
    <name evidence="5" type="ORF">IFR04_014110</name>
</gene>
<dbReference type="Gene3D" id="3.90.180.10">
    <property type="entry name" value="Medium-chain alcohol dehydrogenases, catalytic domain"/>
    <property type="match status" value="1"/>
</dbReference>
<dbReference type="InterPro" id="IPR013154">
    <property type="entry name" value="ADH-like_N"/>
</dbReference>
<dbReference type="Proteomes" id="UP000664132">
    <property type="component" value="Unassembled WGS sequence"/>
</dbReference>
<keyword evidence="6" id="KW-1185">Reference proteome</keyword>
<evidence type="ECO:0000259" key="4">
    <source>
        <dbReference type="SMART" id="SM00829"/>
    </source>
</evidence>
<comment type="similarity">
    <text evidence="1">Belongs to the zinc-containing alcohol dehydrogenase family.</text>
</comment>
<comment type="caution">
    <text evidence="5">The sequence shown here is derived from an EMBL/GenBank/DDBJ whole genome shotgun (WGS) entry which is preliminary data.</text>
</comment>
<dbReference type="InterPro" id="IPR011032">
    <property type="entry name" value="GroES-like_sf"/>
</dbReference>
<dbReference type="InterPro" id="IPR047122">
    <property type="entry name" value="Trans-enoyl_RdTase-like"/>
</dbReference>
<feature type="domain" description="Enoyl reductase (ER)" evidence="4">
    <location>
        <begin position="13"/>
        <end position="381"/>
    </location>
</feature>
<dbReference type="SMART" id="SM00829">
    <property type="entry name" value="PKS_ER"/>
    <property type="match status" value="1"/>
</dbReference>
<evidence type="ECO:0000256" key="1">
    <source>
        <dbReference type="ARBA" id="ARBA00008072"/>
    </source>
</evidence>
<dbReference type="OrthoDB" id="10257049at2759"/>
<dbReference type="CDD" id="cd08249">
    <property type="entry name" value="enoyl_reductase_like"/>
    <property type="match status" value="1"/>
</dbReference>
<dbReference type="InterPro" id="IPR020843">
    <property type="entry name" value="ER"/>
</dbReference>
<reference evidence="5" key="1">
    <citation type="submission" date="2021-02" db="EMBL/GenBank/DDBJ databases">
        <title>Genome sequence Cadophora malorum strain M34.</title>
        <authorList>
            <person name="Stefanovic E."/>
            <person name="Vu D."/>
            <person name="Scully C."/>
            <person name="Dijksterhuis J."/>
            <person name="Roader J."/>
            <person name="Houbraken J."/>
        </authorList>
    </citation>
    <scope>NUCLEOTIDE SEQUENCE</scope>
    <source>
        <strain evidence="5">M34</strain>
    </source>
</reference>
<dbReference type="PANTHER" id="PTHR45348:SF2">
    <property type="entry name" value="ZINC-TYPE ALCOHOL DEHYDROGENASE-LIKE PROTEIN C2E1P3.01"/>
    <property type="match status" value="1"/>
</dbReference>
<dbReference type="InterPro" id="IPR036291">
    <property type="entry name" value="NAD(P)-bd_dom_sf"/>
</dbReference>
<organism evidence="5 6">
    <name type="scientific">Cadophora malorum</name>
    <dbReference type="NCBI Taxonomy" id="108018"/>
    <lineage>
        <taxon>Eukaryota</taxon>
        <taxon>Fungi</taxon>
        <taxon>Dikarya</taxon>
        <taxon>Ascomycota</taxon>
        <taxon>Pezizomycotina</taxon>
        <taxon>Leotiomycetes</taxon>
        <taxon>Helotiales</taxon>
        <taxon>Ploettnerulaceae</taxon>
        <taxon>Cadophora</taxon>
    </lineage>
</organism>
<protein>
    <recommendedName>
        <fullName evidence="4">Enoyl reductase (ER) domain-containing protein</fullName>
    </recommendedName>
</protein>
<evidence type="ECO:0000256" key="3">
    <source>
        <dbReference type="SAM" id="MobiDB-lite"/>
    </source>
</evidence>
<evidence type="ECO:0000313" key="6">
    <source>
        <dbReference type="Proteomes" id="UP000664132"/>
    </source>
</evidence>
<dbReference type="SUPFAM" id="SSF51735">
    <property type="entry name" value="NAD(P)-binding Rossmann-fold domains"/>
    <property type="match status" value="1"/>
</dbReference>
<dbReference type="EMBL" id="JAFJYH010000357">
    <property type="protein sequence ID" value="KAG4412743.1"/>
    <property type="molecule type" value="Genomic_DNA"/>
</dbReference>
<dbReference type="PANTHER" id="PTHR45348">
    <property type="entry name" value="HYPOTHETICAL OXIDOREDUCTASE (EUROFUNG)"/>
    <property type="match status" value="1"/>
</dbReference>
<evidence type="ECO:0000313" key="5">
    <source>
        <dbReference type="EMBL" id="KAG4412743.1"/>
    </source>
</evidence>
<dbReference type="Pfam" id="PF08240">
    <property type="entry name" value="ADH_N"/>
    <property type="match status" value="1"/>
</dbReference>
<dbReference type="SUPFAM" id="SSF50129">
    <property type="entry name" value="GroES-like"/>
    <property type="match status" value="1"/>
</dbReference>
<feature type="region of interest" description="Disordered" evidence="3">
    <location>
        <begin position="1"/>
        <end position="24"/>
    </location>
</feature>
<dbReference type="Gene3D" id="3.40.50.720">
    <property type="entry name" value="NAD(P)-binding Rossmann-like Domain"/>
    <property type="match status" value="1"/>
</dbReference>
<evidence type="ECO:0000256" key="2">
    <source>
        <dbReference type="ARBA" id="ARBA00023002"/>
    </source>
</evidence>
<accession>A0A8H7T5S4</accession>
<sequence>MATHLAAISPAKGQSFEVQARPTPKPGPDEILIAVKSVALNPADIQMRDHGLFISTYPTVVGFDMSGLVLEVGSNVPTKLDQQLSFRPGVTRVAAYAASFWRSCDPNYGAFQERCLVPWQHAVPIPEGISWNEAAALPVSVEVPLNAWEFMGIPRMKATCLRPESKASTKIDATCRKQVGNQEKREALLVWGASSSVGSMGVQSARLLRDDPSSSFSAVYATAGFVNKDYVASLGADRVFNYTDPSVVGAIISAAKDDGLVIRYCFLATGLLEPCQAVLKSFLGGNTDCCKTDRAKIASAPIVPLNAELINRMETVFVVPPSVEKRRLEHFQYVSTWTNMNLATRTIRPSPEPKVVGKGLEGINAGLEILRRGVSCAKLVIEVGE</sequence>
<proteinExistence type="inferred from homology"/>
<name>A0A8H7T5S4_9HELO</name>
<dbReference type="GO" id="GO:0016651">
    <property type="term" value="F:oxidoreductase activity, acting on NAD(P)H"/>
    <property type="evidence" value="ECO:0007669"/>
    <property type="project" value="InterPro"/>
</dbReference>